<sequence>MTKCRYDEHGVAGYSERKNITEKKRRFIIRRKKRQILFKPEWRWGTCRVDNSLIKFCRQYEANKVREKTERKLKTGCGDVSRYRHGIPFGRSGCWGVLFQHRERSRQLL</sequence>
<evidence type="ECO:0000313" key="2">
    <source>
        <dbReference type="Proteomes" id="UP000887013"/>
    </source>
</evidence>
<evidence type="ECO:0000313" key="1">
    <source>
        <dbReference type="EMBL" id="GFT98665.1"/>
    </source>
</evidence>
<reference evidence="1" key="1">
    <citation type="submission" date="2020-08" db="EMBL/GenBank/DDBJ databases">
        <title>Multicomponent nature underlies the extraordinary mechanical properties of spider dragline silk.</title>
        <authorList>
            <person name="Kono N."/>
            <person name="Nakamura H."/>
            <person name="Mori M."/>
            <person name="Yoshida Y."/>
            <person name="Ohtoshi R."/>
            <person name="Malay A.D."/>
            <person name="Moran D.A.P."/>
            <person name="Tomita M."/>
            <person name="Numata K."/>
            <person name="Arakawa K."/>
        </authorList>
    </citation>
    <scope>NUCLEOTIDE SEQUENCE</scope>
</reference>
<protein>
    <submittedName>
        <fullName evidence="1">Uncharacterized protein</fullName>
    </submittedName>
</protein>
<proteinExistence type="predicted"/>
<accession>A0A8X6PZX0</accession>
<dbReference type="Proteomes" id="UP000887013">
    <property type="component" value="Unassembled WGS sequence"/>
</dbReference>
<organism evidence="1 2">
    <name type="scientific">Nephila pilipes</name>
    <name type="common">Giant wood spider</name>
    <name type="synonym">Nephila maculata</name>
    <dbReference type="NCBI Taxonomy" id="299642"/>
    <lineage>
        <taxon>Eukaryota</taxon>
        <taxon>Metazoa</taxon>
        <taxon>Ecdysozoa</taxon>
        <taxon>Arthropoda</taxon>
        <taxon>Chelicerata</taxon>
        <taxon>Arachnida</taxon>
        <taxon>Araneae</taxon>
        <taxon>Araneomorphae</taxon>
        <taxon>Entelegynae</taxon>
        <taxon>Araneoidea</taxon>
        <taxon>Nephilidae</taxon>
        <taxon>Nephila</taxon>
    </lineage>
</organism>
<gene>
    <name evidence="1" type="ORF">NPIL_402611</name>
</gene>
<keyword evidence="2" id="KW-1185">Reference proteome</keyword>
<dbReference type="AlphaFoldDB" id="A0A8X6PZX0"/>
<dbReference type="EMBL" id="BMAW01075819">
    <property type="protein sequence ID" value="GFT98665.1"/>
    <property type="molecule type" value="Genomic_DNA"/>
</dbReference>
<name>A0A8X6PZX0_NEPPI</name>
<comment type="caution">
    <text evidence="1">The sequence shown here is derived from an EMBL/GenBank/DDBJ whole genome shotgun (WGS) entry which is preliminary data.</text>
</comment>